<name>A0AA35TDQ9_GEOBA</name>
<comment type="caution">
    <text evidence="2">The sequence shown here is derived from an EMBL/GenBank/DDBJ whole genome shotgun (WGS) entry which is preliminary data.</text>
</comment>
<dbReference type="AlphaFoldDB" id="A0AA35TDQ9"/>
<protein>
    <submittedName>
        <fullName evidence="2">Uncharacterized protein</fullName>
    </submittedName>
</protein>
<dbReference type="Pfam" id="PF13584">
    <property type="entry name" value="BatD"/>
    <property type="match status" value="1"/>
</dbReference>
<dbReference type="InterPro" id="IPR025738">
    <property type="entry name" value="BatD"/>
</dbReference>
<keyword evidence="1" id="KW-0812">Transmembrane</keyword>
<keyword evidence="3" id="KW-1185">Reference proteome</keyword>
<gene>
    <name evidence="2" type="ORF">GBAR_LOCUS25686</name>
</gene>
<proteinExistence type="predicted"/>
<evidence type="ECO:0000256" key="1">
    <source>
        <dbReference type="SAM" id="Phobius"/>
    </source>
</evidence>
<evidence type="ECO:0000313" key="3">
    <source>
        <dbReference type="Proteomes" id="UP001174909"/>
    </source>
</evidence>
<organism evidence="2 3">
    <name type="scientific">Geodia barretti</name>
    <name type="common">Barrett's horny sponge</name>
    <dbReference type="NCBI Taxonomy" id="519541"/>
    <lineage>
        <taxon>Eukaryota</taxon>
        <taxon>Metazoa</taxon>
        <taxon>Porifera</taxon>
        <taxon>Demospongiae</taxon>
        <taxon>Heteroscleromorpha</taxon>
        <taxon>Tetractinellida</taxon>
        <taxon>Astrophorina</taxon>
        <taxon>Geodiidae</taxon>
        <taxon>Geodia</taxon>
    </lineage>
</organism>
<accession>A0AA35TDQ9</accession>
<dbReference type="Proteomes" id="UP001174909">
    <property type="component" value="Unassembled WGS sequence"/>
</dbReference>
<keyword evidence="1" id="KW-0472">Membrane</keyword>
<sequence>MTPDDITIGDPVRLRLRIEADENLHIYLDPIDRSEHEHLEVDKPQVERIKSESPPTGKAHYEVTYPLRAFAIGKHTLPPITIKYTGTDGDSGSIQTPTYLFEVRAVKPPSDTEMKGIKGPWSVPSNWILYILVVLLVIIVVGALVFFYLHRRAKPIDLQPEALSQRQPHEIAYEQLNRIERMNWVAQGEMKVYHTEISHVIRQYIAARYHVPALEMTTQELLDRLQPEDIPKELVQYFFTNCDWVKFARYSPTKPEAHERMEEARRIVDETKQFWVGVGEEQESEVREDQ</sequence>
<dbReference type="EMBL" id="CASHTH010003565">
    <property type="protein sequence ID" value="CAI8046430.1"/>
    <property type="molecule type" value="Genomic_DNA"/>
</dbReference>
<reference evidence="2" key="1">
    <citation type="submission" date="2023-03" db="EMBL/GenBank/DDBJ databases">
        <authorList>
            <person name="Steffen K."/>
            <person name="Cardenas P."/>
        </authorList>
    </citation>
    <scope>NUCLEOTIDE SEQUENCE</scope>
</reference>
<keyword evidence="1" id="KW-1133">Transmembrane helix</keyword>
<evidence type="ECO:0000313" key="2">
    <source>
        <dbReference type="EMBL" id="CAI8046430.1"/>
    </source>
</evidence>
<feature type="transmembrane region" description="Helical" evidence="1">
    <location>
        <begin position="127"/>
        <end position="149"/>
    </location>
</feature>